<name>A0A6B2KPN6_9NEIS</name>
<evidence type="ECO:0000256" key="1">
    <source>
        <dbReference type="SAM" id="SignalP"/>
    </source>
</evidence>
<accession>A0A6B2KPN6</accession>
<proteinExistence type="predicted"/>
<evidence type="ECO:0000313" key="3">
    <source>
        <dbReference type="Proteomes" id="UP000482578"/>
    </source>
</evidence>
<gene>
    <name evidence="2" type="ORF">GZH52_03265</name>
</gene>
<keyword evidence="1" id="KW-0732">Signal</keyword>
<dbReference type="Proteomes" id="UP000482578">
    <property type="component" value="Unassembled WGS sequence"/>
</dbReference>
<feature type="signal peptide" evidence="1">
    <location>
        <begin position="1"/>
        <end position="24"/>
    </location>
</feature>
<sequence length="310" mass="33663">MRKMVAIPFAVAGAFVLASSSALAGAQQRHAANSQLWKPHGEVSGAEYKFQLDGKYCADPAQDFKKVWAVIRTEAEKAGFPATDIKKLKLRQGTKDYLDTPADALKHAGFIVRVNTRYEDGIAENPLRVSVKTSGKDAAFVLGTSLFTRGAKGKISAEDNPSLGQGGVMVSNVEKGVDLKLAPSQFEGMTLGEFTRYVPDLKKSGLPGNTKLEATRAYYRSATVGKITLGMGEAEAKLETWSRTAGGAPMLCEFSYGYEDVDYFKTPELVEAGDAFYRKVVLSPAVREMQLPGFEKFGGSKTRLLRNQPL</sequence>
<reference evidence="2 3" key="1">
    <citation type="submission" date="2020-02" db="EMBL/GenBank/DDBJ databases">
        <authorList>
            <person name="Yang Z."/>
        </authorList>
    </citation>
    <scope>NUCLEOTIDE SEQUENCE [LARGE SCALE GENOMIC DNA]</scope>
    <source>
        <strain evidence="2 3">HX-7-9</strain>
    </source>
</reference>
<organism evidence="2 3">
    <name type="scientific">Crenobacter caeni</name>
    <dbReference type="NCBI Taxonomy" id="2705474"/>
    <lineage>
        <taxon>Bacteria</taxon>
        <taxon>Pseudomonadati</taxon>
        <taxon>Pseudomonadota</taxon>
        <taxon>Betaproteobacteria</taxon>
        <taxon>Neisseriales</taxon>
        <taxon>Neisseriaceae</taxon>
        <taxon>Crenobacter</taxon>
    </lineage>
</organism>
<dbReference type="RefSeq" id="WP_163315071.1">
    <property type="nucleotide sequence ID" value="NZ_JAAGAA010000002.1"/>
</dbReference>
<evidence type="ECO:0000313" key="2">
    <source>
        <dbReference type="EMBL" id="NDV11817.1"/>
    </source>
</evidence>
<dbReference type="AlphaFoldDB" id="A0A6B2KPN6"/>
<feature type="chain" id="PRO_5025477033" evidence="1">
    <location>
        <begin position="25"/>
        <end position="310"/>
    </location>
</feature>
<dbReference type="EMBL" id="JAAGAA010000002">
    <property type="protein sequence ID" value="NDV11817.1"/>
    <property type="molecule type" value="Genomic_DNA"/>
</dbReference>
<comment type="caution">
    <text evidence="2">The sequence shown here is derived from an EMBL/GenBank/DDBJ whole genome shotgun (WGS) entry which is preliminary data.</text>
</comment>
<keyword evidence="3" id="KW-1185">Reference proteome</keyword>
<protein>
    <submittedName>
        <fullName evidence="2">Uncharacterized protein</fullName>
    </submittedName>
</protein>